<dbReference type="Gene3D" id="3.10.450.320">
    <property type="entry name" value="Mitochondrial import inner membrane translocase subunit Tim21"/>
    <property type="match status" value="1"/>
</dbReference>
<gene>
    <name evidence="12" type="ORF">MUCCIDRAFT_154684</name>
</gene>
<reference evidence="12 13" key="1">
    <citation type="submission" date="2015-06" db="EMBL/GenBank/DDBJ databases">
        <title>Expansion of signal transduction pathways in fungi by whole-genome duplication.</title>
        <authorList>
            <consortium name="DOE Joint Genome Institute"/>
            <person name="Corrochano L.M."/>
            <person name="Kuo A."/>
            <person name="Marcet-Houben M."/>
            <person name="Polaino S."/>
            <person name="Salamov A."/>
            <person name="Villalobos J.M."/>
            <person name="Alvarez M.I."/>
            <person name="Avalos J."/>
            <person name="Benito E.P."/>
            <person name="Benoit I."/>
            <person name="Burger G."/>
            <person name="Camino L.P."/>
            <person name="Canovas D."/>
            <person name="Cerda-Olmedo E."/>
            <person name="Cheng J.-F."/>
            <person name="Dominguez A."/>
            <person name="Elias M."/>
            <person name="Eslava A.P."/>
            <person name="Glaser F."/>
            <person name="Grimwood J."/>
            <person name="Gutierrez G."/>
            <person name="Heitman J."/>
            <person name="Henrissat B."/>
            <person name="Iturriaga E.A."/>
            <person name="Lang B.F."/>
            <person name="Lavin J.L."/>
            <person name="Lee S."/>
            <person name="Li W."/>
            <person name="Lindquist E."/>
            <person name="Lopez-Garcia S."/>
            <person name="Luque E.M."/>
            <person name="Marcos A.T."/>
            <person name="Martin J."/>
            <person name="Mccluskey K."/>
            <person name="Medina H.R."/>
            <person name="Miralles-Duran A."/>
            <person name="Miyazaki A."/>
            <person name="Munoz-Torres E."/>
            <person name="Oguiza J.A."/>
            <person name="Ohm R."/>
            <person name="Olmedo M."/>
            <person name="Orejas M."/>
            <person name="Ortiz-Castellanos L."/>
            <person name="Pisabarro A.G."/>
            <person name="Rodriguez-Romero J."/>
            <person name="Ruiz-Herrera J."/>
            <person name="Ruiz-Vazquez R."/>
            <person name="Sanz C."/>
            <person name="Schackwitz W."/>
            <person name="Schmutz J."/>
            <person name="Shahriari M."/>
            <person name="Shelest E."/>
            <person name="Silva-Franco F."/>
            <person name="Soanes D."/>
            <person name="Syed K."/>
            <person name="Tagua V.G."/>
            <person name="Talbot N.J."/>
            <person name="Thon M."/>
            <person name="De Vries R.P."/>
            <person name="Wiebenga A."/>
            <person name="Yadav J.S."/>
            <person name="Braun E.L."/>
            <person name="Baker S."/>
            <person name="Garre V."/>
            <person name="Horwitz B."/>
            <person name="Torres-Martinez S."/>
            <person name="Idnurm A."/>
            <person name="Herrera-Estrella A."/>
            <person name="Gabaldon T."/>
            <person name="Grigoriev I.V."/>
        </authorList>
    </citation>
    <scope>NUCLEOTIDE SEQUENCE [LARGE SCALE GENOMIC DNA]</scope>
    <source>
        <strain evidence="12 13">CBS 277.49</strain>
    </source>
</reference>
<keyword evidence="7 10" id="KW-1133">Transmembrane helix</keyword>
<dbReference type="GO" id="GO:0030150">
    <property type="term" value="P:protein import into mitochondrial matrix"/>
    <property type="evidence" value="ECO:0007669"/>
    <property type="project" value="UniProtKB-UniRule"/>
</dbReference>
<accession>A0A168PAZ4</accession>
<organism evidence="12 13">
    <name type="scientific">Mucor lusitanicus CBS 277.49</name>
    <dbReference type="NCBI Taxonomy" id="747725"/>
    <lineage>
        <taxon>Eukaryota</taxon>
        <taxon>Fungi</taxon>
        <taxon>Fungi incertae sedis</taxon>
        <taxon>Mucoromycota</taxon>
        <taxon>Mucoromycotina</taxon>
        <taxon>Mucoromycetes</taxon>
        <taxon>Mucorales</taxon>
        <taxon>Mucorineae</taxon>
        <taxon>Mucoraceae</taxon>
        <taxon>Mucor</taxon>
    </lineage>
</organism>
<dbReference type="VEuPathDB" id="FungiDB:MUCCIDRAFT_154684"/>
<keyword evidence="13" id="KW-1185">Reference proteome</keyword>
<keyword evidence="8 10" id="KW-0496">Mitochondrion</keyword>
<evidence type="ECO:0000256" key="7">
    <source>
        <dbReference type="ARBA" id="ARBA00022989"/>
    </source>
</evidence>
<evidence type="ECO:0000256" key="11">
    <source>
        <dbReference type="SAM" id="MobiDB-lite"/>
    </source>
</evidence>
<sequence length="211" mass="23584">MLRSTLSKQSVLSRLIPKSTIRCSSMSNSKAIRPFSTPARYTPAHKKSNSLAAAKPWSELTTPQKVVVASKTTVNVGVILAGVGLTSAIVYYIGSELFGSQSATSIFSDAVDRIRSHEELVSILGEPIKGHGEPSRSKRRRNRRITSQTVEDQDGNPHLFMRFYVEGPENQGTVMLEMIKNEKQKWEYKQLYVDVPGQGLPSKRIYLERNM</sequence>
<dbReference type="PANTHER" id="PTHR13032:SF6">
    <property type="entry name" value="MITOCHONDRIAL IMPORT INNER MEMBRANE TRANSLOCASE SUBUNIT TIM21"/>
    <property type="match status" value="1"/>
</dbReference>
<evidence type="ECO:0000313" key="13">
    <source>
        <dbReference type="Proteomes" id="UP000077051"/>
    </source>
</evidence>
<evidence type="ECO:0000256" key="4">
    <source>
        <dbReference type="ARBA" id="ARBA00022692"/>
    </source>
</evidence>
<proteinExistence type="inferred from homology"/>
<keyword evidence="9 10" id="KW-0472">Membrane</keyword>
<dbReference type="Proteomes" id="UP000077051">
    <property type="component" value="Unassembled WGS sequence"/>
</dbReference>
<feature type="transmembrane region" description="Helical" evidence="10">
    <location>
        <begin position="74"/>
        <end position="94"/>
    </location>
</feature>
<keyword evidence="10" id="KW-0813">Transport</keyword>
<dbReference type="InterPro" id="IPR038552">
    <property type="entry name" value="Tim21_IMS_sf"/>
</dbReference>
<comment type="function">
    <text evidence="10">Essential component of the TIM23 complex, a complex that mediates the translocation of transit peptide-containing proteins across the mitochondrial inner membrane.</text>
</comment>
<keyword evidence="6" id="KW-0809">Transit peptide</keyword>
<dbReference type="Pfam" id="PF08294">
    <property type="entry name" value="TIM21"/>
    <property type="match status" value="1"/>
</dbReference>
<keyword evidence="10" id="KW-0653">Protein transport</keyword>
<dbReference type="EMBL" id="AMYB01000001">
    <property type="protein sequence ID" value="OAD07463.1"/>
    <property type="molecule type" value="Genomic_DNA"/>
</dbReference>
<evidence type="ECO:0000256" key="3">
    <source>
        <dbReference type="ARBA" id="ARBA00020726"/>
    </source>
</evidence>
<comment type="similarity">
    <text evidence="2 10">Belongs to the TIM21 family.</text>
</comment>
<protein>
    <recommendedName>
        <fullName evidence="3 10">Mitochondrial import inner membrane translocase subunit Tim21</fullName>
    </recommendedName>
</protein>
<comment type="subunit">
    <text evidence="10">Component of the TIM23 complex.</text>
</comment>
<keyword evidence="5 10" id="KW-0999">Mitochondrion inner membrane</keyword>
<comment type="subcellular location">
    <subcellularLocation>
        <location evidence="1 10">Mitochondrion inner membrane</location>
        <topology evidence="1 10">Single-pass membrane protein</topology>
    </subcellularLocation>
</comment>
<name>A0A168PAZ4_MUCCL</name>
<evidence type="ECO:0000256" key="6">
    <source>
        <dbReference type="ARBA" id="ARBA00022946"/>
    </source>
</evidence>
<dbReference type="GO" id="GO:0005744">
    <property type="term" value="C:TIM23 mitochondrial import inner membrane translocase complex"/>
    <property type="evidence" value="ECO:0007669"/>
    <property type="project" value="UniProtKB-UniRule"/>
</dbReference>
<feature type="region of interest" description="Disordered" evidence="11">
    <location>
        <begin position="127"/>
        <end position="154"/>
    </location>
</feature>
<keyword evidence="4 10" id="KW-0812">Transmembrane</keyword>
<dbReference type="OrthoDB" id="436405at2759"/>
<keyword evidence="10" id="KW-0811">Translocation</keyword>
<evidence type="ECO:0000256" key="10">
    <source>
        <dbReference type="RuleBase" id="RU367142"/>
    </source>
</evidence>
<dbReference type="FunFam" id="3.10.450.320:FF:000002">
    <property type="entry name" value="Mitochondrial import inner membrane translocase subunit tim21"/>
    <property type="match status" value="1"/>
</dbReference>
<evidence type="ECO:0000256" key="1">
    <source>
        <dbReference type="ARBA" id="ARBA00004434"/>
    </source>
</evidence>
<evidence type="ECO:0000256" key="9">
    <source>
        <dbReference type="ARBA" id="ARBA00023136"/>
    </source>
</evidence>
<dbReference type="AlphaFoldDB" id="A0A168PAZ4"/>
<evidence type="ECO:0000256" key="2">
    <source>
        <dbReference type="ARBA" id="ARBA00010867"/>
    </source>
</evidence>
<dbReference type="STRING" id="747725.A0A168PAZ4"/>
<comment type="caution">
    <text evidence="12">The sequence shown here is derived from an EMBL/GenBank/DDBJ whole genome shotgun (WGS) entry which is preliminary data.</text>
</comment>
<dbReference type="InterPro" id="IPR013261">
    <property type="entry name" value="Tim21"/>
</dbReference>
<evidence type="ECO:0000313" key="12">
    <source>
        <dbReference type="EMBL" id="OAD07463.1"/>
    </source>
</evidence>
<evidence type="ECO:0000256" key="8">
    <source>
        <dbReference type="ARBA" id="ARBA00023128"/>
    </source>
</evidence>
<evidence type="ECO:0000256" key="5">
    <source>
        <dbReference type="ARBA" id="ARBA00022792"/>
    </source>
</evidence>
<dbReference type="PANTHER" id="PTHR13032">
    <property type="entry name" value="MITOCHONDRIAL IMPORT INNER MEMBRANE TRANSLOCASE SUBUNIT TIM21"/>
    <property type="match status" value="1"/>
</dbReference>